<evidence type="ECO:0000313" key="4">
    <source>
        <dbReference type="EMBL" id="RRD50898.1"/>
    </source>
</evidence>
<keyword evidence="4" id="KW-0378">Hydrolase</keyword>
<dbReference type="InterPro" id="IPR012338">
    <property type="entry name" value="Beta-lactam/transpept-like"/>
</dbReference>
<evidence type="ECO:0000256" key="1">
    <source>
        <dbReference type="SAM" id="Phobius"/>
    </source>
</evidence>
<dbReference type="RefSeq" id="WP_125226846.1">
    <property type="nucleotide sequence ID" value="NZ_RQYT01000003.1"/>
</dbReference>
<dbReference type="EMBL" id="RQYT01000003">
    <property type="protein sequence ID" value="RRD50898.1"/>
    <property type="molecule type" value="Genomic_DNA"/>
</dbReference>
<proteinExistence type="predicted"/>
<sequence length="646" mass="69742">MRNTRPRHLFTALLLATLALLSACSSPPAPPPPPVEAPAETHELTKADLDAWLDGKLPDVLTKGKATGAVVTVVKDGEILTMRGYGHAKRGENGQPGTPVDPETTIFRWGSISKVPTAIAAMQLVEQGKLDLDADITTYTDVPIQKHHKEPITLRHLLTHTAGFEESLVHLSPALKDASVAEYVHHNPPVSVHRPGTTPGYSNYGITLVGYLVEQASGQPFHEYVKEHVLRPAGMTTASYDQPLPEETLALAYEHDGQPAPFQFFSGVAPAGTLAGSGKDAAAFMLAQLNRSPQLLTKDSWEQMWAPALTEGTLGNLAHSSRMGLGYFTGAHNGHRTVSHGGDTSHYHSQFEIYPDNQTGIFISFTGRLNPENATLRHDLTEGFADRYLPADTTTPTPPLEGSAERAQQVAGSYTQSRGWVTTWMSAWSSTLHQEKIQALPNGNLLFRDRELVEIAPWIWKDPRADGLFTILTARVVDGKVEAVGEGPAFTLLPATPTQQTLVPICIVSLAIFSLALLTWAIGAIKRLVQRRRGHPITGLPRLAHLARLGALSAAVALPSWLIIPTTALSSGDFGTLGNIPLLRTLQILQWAGIAAIIPAGIDLVATLRTRAGWRRTTMAALLLAALLATAWWAWTGNTLNPNLGV</sequence>
<dbReference type="InterPro" id="IPR050491">
    <property type="entry name" value="AmpC-like"/>
</dbReference>
<keyword evidence="1" id="KW-1133">Transmembrane helix</keyword>
<feature type="transmembrane region" description="Helical" evidence="1">
    <location>
        <begin position="546"/>
        <end position="568"/>
    </location>
</feature>
<keyword evidence="1" id="KW-0472">Membrane</keyword>
<feature type="transmembrane region" description="Helical" evidence="1">
    <location>
        <begin position="618"/>
        <end position="635"/>
    </location>
</feature>
<organism evidence="4 5">
    <name type="scientific">Arachnia propionica</name>
    <dbReference type="NCBI Taxonomy" id="1750"/>
    <lineage>
        <taxon>Bacteria</taxon>
        <taxon>Bacillati</taxon>
        <taxon>Actinomycetota</taxon>
        <taxon>Actinomycetes</taxon>
        <taxon>Propionibacteriales</taxon>
        <taxon>Propionibacteriaceae</taxon>
        <taxon>Arachnia</taxon>
    </lineage>
</organism>
<dbReference type="PROSITE" id="PS51257">
    <property type="entry name" value="PROKAR_LIPOPROTEIN"/>
    <property type="match status" value="1"/>
</dbReference>
<keyword evidence="1" id="KW-0812">Transmembrane</keyword>
<gene>
    <name evidence="4" type="ORF">EII35_02285</name>
</gene>
<dbReference type="SUPFAM" id="SSF56601">
    <property type="entry name" value="beta-lactamase/transpeptidase-like"/>
    <property type="match status" value="1"/>
</dbReference>
<evidence type="ECO:0000256" key="2">
    <source>
        <dbReference type="SAM" id="SignalP"/>
    </source>
</evidence>
<dbReference type="GO" id="GO:0016787">
    <property type="term" value="F:hydrolase activity"/>
    <property type="evidence" value="ECO:0007669"/>
    <property type="project" value="UniProtKB-KW"/>
</dbReference>
<feature type="transmembrane region" description="Helical" evidence="1">
    <location>
        <begin position="588"/>
        <end position="606"/>
    </location>
</feature>
<dbReference type="Proteomes" id="UP000280935">
    <property type="component" value="Unassembled WGS sequence"/>
</dbReference>
<dbReference type="PANTHER" id="PTHR46825">
    <property type="entry name" value="D-ALANYL-D-ALANINE-CARBOXYPEPTIDASE/ENDOPEPTIDASE AMPH"/>
    <property type="match status" value="1"/>
</dbReference>
<name>A0A3P1WY93_9ACTN</name>
<dbReference type="Gene3D" id="3.40.710.10">
    <property type="entry name" value="DD-peptidase/beta-lactamase superfamily"/>
    <property type="match status" value="1"/>
</dbReference>
<feature type="chain" id="PRO_5038699512" evidence="2">
    <location>
        <begin position="30"/>
        <end position="646"/>
    </location>
</feature>
<dbReference type="Pfam" id="PF00144">
    <property type="entry name" value="Beta-lactamase"/>
    <property type="match status" value="1"/>
</dbReference>
<accession>A0A3P1WY93</accession>
<dbReference type="PANTHER" id="PTHR46825:SF9">
    <property type="entry name" value="BETA-LACTAMASE-RELATED DOMAIN-CONTAINING PROTEIN"/>
    <property type="match status" value="1"/>
</dbReference>
<comment type="caution">
    <text evidence="4">The sequence shown here is derived from an EMBL/GenBank/DDBJ whole genome shotgun (WGS) entry which is preliminary data.</text>
</comment>
<protein>
    <submittedName>
        <fullName evidence="4">Class A beta-lactamase-related serine hydrolase</fullName>
    </submittedName>
</protein>
<evidence type="ECO:0000313" key="5">
    <source>
        <dbReference type="Proteomes" id="UP000280935"/>
    </source>
</evidence>
<feature type="transmembrane region" description="Helical" evidence="1">
    <location>
        <begin position="502"/>
        <end position="525"/>
    </location>
</feature>
<dbReference type="OrthoDB" id="3325701at2"/>
<dbReference type="AlphaFoldDB" id="A0A3P1WY93"/>
<evidence type="ECO:0000259" key="3">
    <source>
        <dbReference type="Pfam" id="PF00144"/>
    </source>
</evidence>
<feature type="domain" description="Beta-lactamase-related" evidence="3">
    <location>
        <begin position="61"/>
        <end position="376"/>
    </location>
</feature>
<dbReference type="InterPro" id="IPR001466">
    <property type="entry name" value="Beta-lactam-related"/>
</dbReference>
<reference evidence="4 5" key="1">
    <citation type="submission" date="2018-11" db="EMBL/GenBank/DDBJ databases">
        <title>Genomes From Bacteria Associated with the Canine Oral Cavity: a Test Case for Automated Genome-Based Taxonomic Assignment.</title>
        <authorList>
            <person name="Coil D.A."/>
            <person name="Jospin G."/>
            <person name="Darling A.E."/>
            <person name="Wallis C."/>
            <person name="Davis I.J."/>
            <person name="Harris S."/>
            <person name="Eisen J.A."/>
            <person name="Holcombe L.J."/>
            <person name="O'Flynn C."/>
        </authorList>
    </citation>
    <scope>NUCLEOTIDE SEQUENCE [LARGE SCALE GENOMIC DNA]</scope>
    <source>
        <strain evidence="4 5">OH2822_COT-296</strain>
    </source>
</reference>
<feature type="signal peptide" evidence="2">
    <location>
        <begin position="1"/>
        <end position="29"/>
    </location>
</feature>
<keyword evidence="2" id="KW-0732">Signal</keyword>